<comment type="caution">
    <text evidence="2">The sequence shown here is derived from an EMBL/GenBank/DDBJ whole genome shotgun (WGS) entry which is preliminary data.</text>
</comment>
<organism evidence="2 3">
    <name type="scientific">Microthlaspi erraticum</name>
    <dbReference type="NCBI Taxonomy" id="1685480"/>
    <lineage>
        <taxon>Eukaryota</taxon>
        <taxon>Viridiplantae</taxon>
        <taxon>Streptophyta</taxon>
        <taxon>Embryophyta</taxon>
        <taxon>Tracheophyta</taxon>
        <taxon>Spermatophyta</taxon>
        <taxon>Magnoliopsida</taxon>
        <taxon>eudicotyledons</taxon>
        <taxon>Gunneridae</taxon>
        <taxon>Pentapetalae</taxon>
        <taxon>rosids</taxon>
        <taxon>malvids</taxon>
        <taxon>Brassicales</taxon>
        <taxon>Brassicaceae</taxon>
        <taxon>Coluteocarpeae</taxon>
        <taxon>Microthlaspi</taxon>
    </lineage>
</organism>
<dbReference type="InterPro" id="IPR009544">
    <property type="entry name" value="DUF1163"/>
</dbReference>
<reference evidence="2" key="1">
    <citation type="submission" date="2020-01" db="EMBL/GenBank/DDBJ databases">
        <authorList>
            <person name="Mishra B."/>
        </authorList>
    </citation>
    <scope>NUCLEOTIDE SEQUENCE [LARGE SCALE GENOMIC DNA]</scope>
</reference>
<evidence type="ECO:0000313" key="3">
    <source>
        <dbReference type="Proteomes" id="UP000467841"/>
    </source>
</evidence>
<keyword evidence="3" id="KW-1185">Reference proteome</keyword>
<keyword evidence="1" id="KW-1133">Transmembrane helix</keyword>
<dbReference type="Pfam" id="PF06651">
    <property type="entry name" value="DUF1163"/>
    <property type="match status" value="1"/>
</dbReference>
<dbReference type="AlphaFoldDB" id="A0A6D2KT28"/>
<sequence>MYRMGNNNDNRLTTILKRVGLCFILLCIVCIGAGLLGCGVYGIILAIKDSSRDDPVPKIELANMDFTAFNITETRLSAEWDLSIRIPYNIPGFYICLQGELQASFLYKNVTLAASSPQKYNNLKYYEPQVLKVSAHGSEENIDGWIGIMSYACDEVTLRFEPGSERKATLFGNHASCVNF</sequence>
<keyword evidence="1" id="KW-0812">Transmembrane</keyword>
<feature type="transmembrane region" description="Helical" evidence="1">
    <location>
        <begin position="21"/>
        <end position="47"/>
    </location>
</feature>
<name>A0A6D2KT28_9BRAS</name>
<evidence type="ECO:0000256" key="1">
    <source>
        <dbReference type="SAM" id="Phobius"/>
    </source>
</evidence>
<dbReference type="Proteomes" id="UP000467841">
    <property type="component" value="Unassembled WGS sequence"/>
</dbReference>
<gene>
    <name evidence="2" type="ORF">MERR_LOCUS44897</name>
</gene>
<dbReference type="PANTHER" id="PTHR31125:SF8">
    <property type="entry name" value="F20P5.22 PROTEIN"/>
    <property type="match status" value="1"/>
</dbReference>
<dbReference type="OrthoDB" id="1111561at2759"/>
<dbReference type="PANTHER" id="PTHR31125">
    <property type="entry name" value="F20P5.22 PROTEIN-RELATED"/>
    <property type="match status" value="1"/>
</dbReference>
<proteinExistence type="predicted"/>
<accession>A0A6D2KT28</accession>
<evidence type="ECO:0000313" key="2">
    <source>
        <dbReference type="EMBL" id="CAA7057661.1"/>
    </source>
</evidence>
<keyword evidence="1" id="KW-0472">Membrane</keyword>
<protein>
    <submittedName>
        <fullName evidence="2">Uncharacterized protein</fullName>
    </submittedName>
</protein>
<dbReference type="EMBL" id="CACVBM020001699">
    <property type="protein sequence ID" value="CAA7057661.1"/>
    <property type="molecule type" value="Genomic_DNA"/>
</dbReference>